<comment type="caution">
    <text evidence="3">The sequence shown here is derived from an EMBL/GenBank/DDBJ whole genome shotgun (WGS) entry which is preliminary data.</text>
</comment>
<proteinExistence type="predicted"/>
<dbReference type="PROSITE" id="PS50935">
    <property type="entry name" value="SSB"/>
    <property type="match status" value="2"/>
</dbReference>
<dbReference type="AlphaFoldDB" id="A0A9D2NAM5"/>
<gene>
    <name evidence="3" type="ORF">H9705_06145</name>
</gene>
<evidence type="ECO:0000313" key="4">
    <source>
        <dbReference type="Proteomes" id="UP000823849"/>
    </source>
</evidence>
<dbReference type="PANTHER" id="PTHR10302:SF27">
    <property type="entry name" value="SINGLE-STRANDED DNA-BINDING PROTEIN"/>
    <property type="match status" value="1"/>
</dbReference>
<evidence type="ECO:0000313" key="3">
    <source>
        <dbReference type="EMBL" id="HJC15392.1"/>
    </source>
</evidence>
<reference evidence="3" key="1">
    <citation type="journal article" date="2021" name="PeerJ">
        <title>Extensive microbial diversity within the chicken gut microbiome revealed by metagenomics and culture.</title>
        <authorList>
            <person name="Gilroy R."/>
            <person name="Ravi A."/>
            <person name="Getino M."/>
            <person name="Pursley I."/>
            <person name="Horton D.L."/>
            <person name="Alikhan N.F."/>
            <person name="Baker D."/>
            <person name="Gharbi K."/>
            <person name="Hall N."/>
            <person name="Watson M."/>
            <person name="Adriaenssens E.M."/>
            <person name="Foster-Nyarko E."/>
            <person name="Jarju S."/>
            <person name="Secka A."/>
            <person name="Antonio M."/>
            <person name="Oren A."/>
            <person name="Chaudhuri R.R."/>
            <person name="La Ragione R."/>
            <person name="Hildebrand F."/>
            <person name="Pallen M.J."/>
        </authorList>
    </citation>
    <scope>NUCLEOTIDE SEQUENCE</scope>
    <source>
        <strain evidence="3">CHK185-5351</strain>
    </source>
</reference>
<evidence type="ECO:0000256" key="2">
    <source>
        <dbReference type="PROSITE-ProRule" id="PRU00252"/>
    </source>
</evidence>
<dbReference type="GO" id="GO:0009295">
    <property type="term" value="C:nucleoid"/>
    <property type="evidence" value="ECO:0007669"/>
    <property type="project" value="TreeGrafter"/>
</dbReference>
<keyword evidence="1 2" id="KW-0238">DNA-binding</keyword>
<dbReference type="GO" id="GO:0006260">
    <property type="term" value="P:DNA replication"/>
    <property type="evidence" value="ECO:0007669"/>
    <property type="project" value="InterPro"/>
</dbReference>
<organism evidence="3 4">
    <name type="scientific">Candidatus Fusicatenibacter intestinigallinarum</name>
    <dbReference type="NCBI Taxonomy" id="2838598"/>
    <lineage>
        <taxon>Bacteria</taxon>
        <taxon>Bacillati</taxon>
        <taxon>Bacillota</taxon>
        <taxon>Clostridia</taxon>
        <taxon>Lachnospirales</taxon>
        <taxon>Lachnospiraceae</taxon>
        <taxon>Fusicatenibacter</taxon>
    </lineage>
</organism>
<dbReference type="InterPro" id="IPR000424">
    <property type="entry name" value="Primosome_PriB/ssb"/>
</dbReference>
<evidence type="ECO:0000256" key="1">
    <source>
        <dbReference type="ARBA" id="ARBA00023125"/>
    </source>
</evidence>
<protein>
    <submittedName>
        <fullName evidence="3">Single-stranded DNA-binding protein</fullName>
    </submittedName>
</protein>
<dbReference type="Proteomes" id="UP000823849">
    <property type="component" value="Unassembled WGS sequence"/>
</dbReference>
<dbReference type="SUPFAM" id="SSF50249">
    <property type="entry name" value="Nucleic acid-binding proteins"/>
    <property type="match status" value="1"/>
</dbReference>
<dbReference type="Pfam" id="PF00436">
    <property type="entry name" value="SSB"/>
    <property type="match status" value="1"/>
</dbReference>
<name>A0A9D2NAM5_9FIRM</name>
<reference evidence="3" key="2">
    <citation type="submission" date="2021-04" db="EMBL/GenBank/DDBJ databases">
        <authorList>
            <person name="Gilroy R."/>
        </authorList>
    </citation>
    <scope>NUCLEOTIDE SEQUENCE</scope>
    <source>
        <strain evidence="3">CHK185-5351</strain>
    </source>
</reference>
<sequence>MADKIIENNQVSIMGQIVSQFTFSHQVFGEGFYLVDIMVKRLSDSEDIIPVMVSERLIDVTQDYEGEYLMVSGQFRSYNRHEEKKNRLVLSVFAREISFVEEEDDSVKSNQIYLDGYICKPPVYRKTPLGREIADLLIAVNRPYGKSDYIPCICWGRNARYASAFVVGGHVLIWGRIQSREYMKRVSDTEMEKRVAYEVSVSKLEYLEP</sequence>
<dbReference type="NCBIfam" id="NF004476">
    <property type="entry name" value="PRK05813.1"/>
    <property type="match status" value="1"/>
</dbReference>
<accession>A0A9D2NAM5</accession>
<dbReference type="InterPro" id="IPR011344">
    <property type="entry name" value="ssDNA-bd"/>
</dbReference>
<dbReference type="InterPro" id="IPR012340">
    <property type="entry name" value="NA-bd_OB-fold"/>
</dbReference>
<dbReference type="EMBL" id="DWWU01000025">
    <property type="protein sequence ID" value="HJC15392.1"/>
    <property type="molecule type" value="Genomic_DNA"/>
</dbReference>
<dbReference type="GO" id="GO:0003697">
    <property type="term" value="F:single-stranded DNA binding"/>
    <property type="evidence" value="ECO:0007669"/>
    <property type="project" value="InterPro"/>
</dbReference>
<dbReference type="PANTHER" id="PTHR10302">
    <property type="entry name" value="SINGLE-STRANDED DNA-BINDING PROTEIN"/>
    <property type="match status" value="1"/>
</dbReference>
<dbReference type="Gene3D" id="2.40.50.140">
    <property type="entry name" value="Nucleic acid-binding proteins"/>
    <property type="match status" value="2"/>
</dbReference>